<evidence type="ECO:0000313" key="3">
    <source>
        <dbReference type="EMBL" id="VEG27126.1"/>
    </source>
</evidence>
<proteinExistence type="predicted"/>
<gene>
    <name evidence="3" type="ORF">NCTC11636_00882</name>
</gene>
<dbReference type="Proteomes" id="UP000266895">
    <property type="component" value="Chromosome"/>
</dbReference>
<sequence>MRSERRACGERGSAAVDFVLVGVLVVAVSLALLQLTLSMHVRNVLTDAAGEGARRAALVGGTEAEAEERVRALVDAALSDGYVDTVRVTDRRVEGLAVVSVEVTAPLPVLGLLGPGGVLRVTGHAVDETELVGAQEVDP</sequence>
<organism evidence="3 4">
    <name type="scientific">Actinomyces howellii</name>
    <dbReference type="NCBI Taxonomy" id="52771"/>
    <lineage>
        <taxon>Bacteria</taxon>
        <taxon>Bacillati</taxon>
        <taxon>Actinomycetota</taxon>
        <taxon>Actinomycetes</taxon>
        <taxon>Actinomycetales</taxon>
        <taxon>Actinomycetaceae</taxon>
        <taxon>Actinomyces</taxon>
    </lineage>
</organism>
<keyword evidence="4" id="KW-1185">Reference proteome</keyword>
<keyword evidence="1" id="KW-0812">Transmembrane</keyword>
<dbReference type="EMBL" id="LR134350">
    <property type="protein sequence ID" value="VEG27126.1"/>
    <property type="molecule type" value="Genomic_DNA"/>
</dbReference>
<dbReference type="InterPro" id="IPR012495">
    <property type="entry name" value="TadE-like_dom"/>
</dbReference>
<reference evidence="3 4" key="1">
    <citation type="submission" date="2018-12" db="EMBL/GenBank/DDBJ databases">
        <authorList>
            <consortium name="Pathogen Informatics"/>
        </authorList>
    </citation>
    <scope>NUCLEOTIDE SEQUENCE [LARGE SCALE GENOMIC DNA]</scope>
    <source>
        <strain evidence="3 4">NCTC11636</strain>
    </source>
</reference>
<keyword evidence="1" id="KW-1133">Transmembrane helix</keyword>
<dbReference type="KEGG" id="ahw:NCTC11636_00882"/>
<evidence type="ECO:0000259" key="2">
    <source>
        <dbReference type="Pfam" id="PF07811"/>
    </source>
</evidence>
<dbReference type="AlphaFoldDB" id="A0A448HFH4"/>
<keyword evidence="1" id="KW-0472">Membrane</keyword>
<feature type="transmembrane region" description="Helical" evidence="1">
    <location>
        <begin position="12"/>
        <end position="33"/>
    </location>
</feature>
<name>A0A448HFH4_9ACTO</name>
<dbReference type="Pfam" id="PF07811">
    <property type="entry name" value="TadE"/>
    <property type="match status" value="1"/>
</dbReference>
<accession>A0A448HFH4</accession>
<evidence type="ECO:0000256" key="1">
    <source>
        <dbReference type="SAM" id="Phobius"/>
    </source>
</evidence>
<feature type="domain" description="TadE-like" evidence="2">
    <location>
        <begin position="12"/>
        <end position="54"/>
    </location>
</feature>
<dbReference type="RefSeq" id="WP_126382025.1">
    <property type="nucleotide sequence ID" value="NZ_LR134350.1"/>
</dbReference>
<evidence type="ECO:0000313" key="4">
    <source>
        <dbReference type="Proteomes" id="UP000266895"/>
    </source>
</evidence>
<protein>
    <submittedName>
        <fullName evidence="3">TadE-like protein</fullName>
    </submittedName>
</protein>